<accession>A0A4Q7RRQ0</accession>
<gene>
    <name evidence="1" type="ORF">EV147_3912</name>
</gene>
<comment type="caution">
    <text evidence="1">The sequence shown here is derived from an EMBL/GenBank/DDBJ whole genome shotgun (WGS) entry which is preliminary data.</text>
</comment>
<sequence length="386" mass="43742">MTNLKRAADKFLASAAILEFPDRFNEAFAGRGWIATGSFSLDAMRKAVDLHEEGKLEEAEDAILEWFTEDNIRLFAITRAYRFHVAKLRDAQLEEALRLYLEGRYIAAVPLILIACDGFASDVCGISPFEKNADLNCFDSITGHRTSLPALMKLFVQGVRKSTDEELSIPKRHGILHGRSLGYANRLVCAKAWLLMVALVDWAIDKSSEAARMEERERKEKASWRNSMDQYSRVLEDKKKICEFRPTETSGPLAGSHESDSAEHAAQEFLEGWSARNFGRMAKYAVNLTKKPFKAMAGEMRDMAEFVVLNTCEVVAIRHSTVARCDMRVRIQATVREKLVIGEFNVILFRNNAEGNIAMPTDQDCTWAVQQRIIYDVMHERFAEEA</sequence>
<evidence type="ECO:0000313" key="1">
    <source>
        <dbReference type="EMBL" id="RZT35468.1"/>
    </source>
</evidence>
<name>A0A4Q7RRQ0_9BURK</name>
<protein>
    <submittedName>
        <fullName evidence="1">Uncharacterized protein</fullName>
    </submittedName>
</protein>
<organism evidence="1 2">
    <name type="scientific">Cupriavidus agavae</name>
    <dbReference type="NCBI Taxonomy" id="1001822"/>
    <lineage>
        <taxon>Bacteria</taxon>
        <taxon>Pseudomonadati</taxon>
        <taxon>Pseudomonadota</taxon>
        <taxon>Betaproteobacteria</taxon>
        <taxon>Burkholderiales</taxon>
        <taxon>Burkholderiaceae</taxon>
        <taxon>Cupriavidus</taxon>
    </lineage>
</organism>
<dbReference type="AlphaFoldDB" id="A0A4Q7RRQ0"/>
<evidence type="ECO:0000313" key="2">
    <source>
        <dbReference type="Proteomes" id="UP000291078"/>
    </source>
</evidence>
<reference evidence="1 2" key="1">
    <citation type="journal article" date="2015" name="Stand. Genomic Sci.">
        <title>Genomic Encyclopedia of Bacterial and Archaeal Type Strains, Phase III: the genomes of soil and plant-associated and newly described type strains.</title>
        <authorList>
            <person name="Whitman W.B."/>
            <person name="Woyke T."/>
            <person name="Klenk H.P."/>
            <person name="Zhou Y."/>
            <person name="Lilburn T.G."/>
            <person name="Beck B.J."/>
            <person name="De Vos P."/>
            <person name="Vandamme P."/>
            <person name="Eisen J.A."/>
            <person name="Garrity G."/>
            <person name="Hugenholtz P."/>
            <person name="Kyrpides N.C."/>
        </authorList>
    </citation>
    <scope>NUCLEOTIDE SEQUENCE [LARGE SCALE GENOMIC DNA]</scope>
    <source>
        <strain evidence="1 2">ASC-9842</strain>
    </source>
</reference>
<dbReference type="Proteomes" id="UP000291078">
    <property type="component" value="Unassembled WGS sequence"/>
</dbReference>
<dbReference type="EMBL" id="SGXM01000006">
    <property type="protein sequence ID" value="RZT35468.1"/>
    <property type="molecule type" value="Genomic_DNA"/>
</dbReference>
<keyword evidence="2" id="KW-1185">Reference proteome</keyword>
<proteinExistence type="predicted"/>